<dbReference type="InterPro" id="IPR008822">
    <property type="entry name" value="Endonuclease_RusA-like"/>
</dbReference>
<dbReference type="Proteomes" id="UP000812961">
    <property type="component" value="Unassembled WGS sequence"/>
</dbReference>
<gene>
    <name evidence="1" type="ORF">K1Y79_04340</name>
</gene>
<reference evidence="1 2" key="1">
    <citation type="submission" date="2021-08" db="EMBL/GenBank/DDBJ databases">
        <title>The genome sequence of Chitinophaga sp. B61.</title>
        <authorList>
            <person name="Zhang X."/>
        </authorList>
    </citation>
    <scope>NUCLEOTIDE SEQUENCE [LARGE SCALE GENOMIC DNA]</scope>
    <source>
        <strain evidence="1 2">B61</strain>
    </source>
</reference>
<dbReference type="InterPro" id="IPR036614">
    <property type="entry name" value="RusA-like_sf"/>
</dbReference>
<sequence>MKEISMYIQTTMENCSYEVAFLSDIEESKIQLRLEIETVASIQSRKSTIDETKNEIQKELLKFKWIITGAILVQFAWYLDGVARQETSKIGDMDNISKPIQDALTGANGIIIDDCQIKNLETLWLTKNQSVQKHILGIEIRFTNSETQLKSNLHFIQFDGPMCLPINFDPTKIDELINAKLYLSGFKRLRRIASRFKNMNVNADQYLVVNSYVFHKTRLNGFDTNQILKTDELNKLCFNTGLTLSSFIKKIKKGKLNLS</sequence>
<comment type="caution">
    <text evidence="1">The sequence shown here is derived from an EMBL/GenBank/DDBJ whole genome shotgun (WGS) entry which is preliminary data.</text>
</comment>
<dbReference type="Pfam" id="PF05866">
    <property type="entry name" value="RusA"/>
    <property type="match status" value="1"/>
</dbReference>
<evidence type="ECO:0000313" key="2">
    <source>
        <dbReference type="Proteomes" id="UP000812961"/>
    </source>
</evidence>
<evidence type="ECO:0000313" key="1">
    <source>
        <dbReference type="EMBL" id="MBW8683555.1"/>
    </source>
</evidence>
<dbReference type="SUPFAM" id="SSF103084">
    <property type="entry name" value="Holliday junction resolvase RusA"/>
    <property type="match status" value="1"/>
</dbReference>
<dbReference type="Gene3D" id="3.30.1330.70">
    <property type="entry name" value="Holliday junction resolvase RusA"/>
    <property type="match status" value="1"/>
</dbReference>
<protein>
    <submittedName>
        <fullName evidence="1">RusA family crossover junction endodeoxyribonuclease</fullName>
    </submittedName>
</protein>
<name>A0ABS7G8V1_9BACT</name>
<keyword evidence="2" id="KW-1185">Reference proteome</keyword>
<organism evidence="1 2">
    <name type="scientific">Chitinophaga rhizophila</name>
    <dbReference type="NCBI Taxonomy" id="2866212"/>
    <lineage>
        <taxon>Bacteria</taxon>
        <taxon>Pseudomonadati</taxon>
        <taxon>Bacteroidota</taxon>
        <taxon>Chitinophagia</taxon>
        <taxon>Chitinophagales</taxon>
        <taxon>Chitinophagaceae</taxon>
        <taxon>Chitinophaga</taxon>
    </lineage>
</organism>
<proteinExistence type="predicted"/>
<dbReference type="RefSeq" id="WP_220248772.1">
    <property type="nucleotide sequence ID" value="NZ_JAICCF010000001.1"/>
</dbReference>
<accession>A0ABS7G8V1</accession>
<dbReference type="EMBL" id="JAICCF010000001">
    <property type="protein sequence ID" value="MBW8683555.1"/>
    <property type="molecule type" value="Genomic_DNA"/>
</dbReference>